<feature type="domain" description="Signal transduction histidine kinase subgroup 3 dimerisation and phosphoacceptor" evidence="2">
    <location>
        <begin position="183"/>
        <end position="245"/>
    </location>
</feature>
<feature type="transmembrane region" description="Helical" evidence="1">
    <location>
        <begin position="42"/>
        <end position="65"/>
    </location>
</feature>
<keyword evidence="1" id="KW-1133">Transmembrane helix</keyword>
<protein>
    <submittedName>
        <fullName evidence="3">Two-component system sensor histidine kinase DesK</fullName>
        <ecNumber evidence="3">2.7.13.3</ecNumber>
    </submittedName>
</protein>
<organism evidence="3 4">
    <name type="scientific">Nonomuraea soli</name>
    <dbReference type="NCBI Taxonomy" id="1032476"/>
    <lineage>
        <taxon>Bacteria</taxon>
        <taxon>Bacillati</taxon>
        <taxon>Actinomycetota</taxon>
        <taxon>Actinomycetes</taxon>
        <taxon>Streptosporangiales</taxon>
        <taxon>Streptosporangiaceae</taxon>
        <taxon>Nonomuraea</taxon>
    </lineage>
</organism>
<gene>
    <name evidence="3" type="ORF">HNR30_005827</name>
</gene>
<dbReference type="Pfam" id="PF07730">
    <property type="entry name" value="HisKA_3"/>
    <property type="match status" value="1"/>
</dbReference>
<evidence type="ECO:0000259" key="2">
    <source>
        <dbReference type="Pfam" id="PF07730"/>
    </source>
</evidence>
<evidence type="ECO:0000313" key="3">
    <source>
        <dbReference type="EMBL" id="MBA2894455.1"/>
    </source>
</evidence>
<dbReference type="EC" id="2.7.13.3" evidence="3"/>
<keyword evidence="4" id="KW-1185">Reference proteome</keyword>
<dbReference type="Gene3D" id="6.10.250.2870">
    <property type="match status" value="1"/>
</dbReference>
<reference evidence="3 4" key="1">
    <citation type="submission" date="2020-07" db="EMBL/GenBank/DDBJ databases">
        <title>Genomic Encyclopedia of Type Strains, Phase IV (KMG-IV): sequencing the most valuable type-strain genomes for metagenomic binning, comparative biology and taxonomic classification.</title>
        <authorList>
            <person name="Goeker M."/>
        </authorList>
    </citation>
    <scope>NUCLEOTIDE SEQUENCE [LARGE SCALE GENOMIC DNA]</scope>
    <source>
        <strain evidence="3 4">DSM 45533</strain>
    </source>
</reference>
<keyword evidence="1" id="KW-0472">Membrane</keyword>
<name>A0A7W0CP06_9ACTN</name>
<evidence type="ECO:0000256" key="1">
    <source>
        <dbReference type="SAM" id="Phobius"/>
    </source>
</evidence>
<dbReference type="RefSeq" id="WP_181613222.1">
    <property type="nucleotide sequence ID" value="NZ_BAABAM010000004.1"/>
</dbReference>
<keyword evidence="3" id="KW-0418">Kinase</keyword>
<feature type="transmembrane region" description="Helical" evidence="1">
    <location>
        <begin position="77"/>
        <end position="102"/>
    </location>
</feature>
<evidence type="ECO:0000313" key="4">
    <source>
        <dbReference type="Proteomes" id="UP000530928"/>
    </source>
</evidence>
<dbReference type="EMBL" id="JACDUR010000006">
    <property type="protein sequence ID" value="MBA2894455.1"/>
    <property type="molecule type" value="Genomic_DNA"/>
</dbReference>
<feature type="transmembrane region" description="Helical" evidence="1">
    <location>
        <begin position="140"/>
        <end position="162"/>
    </location>
</feature>
<accession>A0A7W0CP06</accession>
<comment type="caution">
    <text evidence="3">The sequence shown here is derived from an EMBL/GenBank/DDBJ whole genome shotgun (WGS) entry which is preliminary data.</text>
</comment>
<dbReference type="GO" id="GO:0016020">
    <property type="term" value="C:membrane"/>
    <property type="evidence" value="ECO:0007669"/>
    <property type="project" value="InterPro"/>
</dbReference>
<keyword evidence="3" id="KW-0808">Transferase</keyword>
<dbReference type="GO" id="GO:0046983">
    <property type="term" value="F:protein dimerization activity"/>
    <property type="evidence" value="ECO:0007669"/>
    <property type="project" value="InterPro"/>
</dbReference>
<feature type="transmembrane region" description="Helical" evidence="1">
    <location>
        <begin position="114"/>
        <end position="133"/>
    </location>
</feature>
<dbReference type="AlphaFoldDB" id="A0A7W0CP06"/>
<dbReference type="Proteomes" id="UP000530928">
    <property type="component" value="Unassembled WGS sequence"/>
</dbReference>
<proteinExistence type="predicted"/>
<dbReference type="InterPro" id="IPR011712">
    <property type="entry name" value="Sig_transdc_His_kin_sub3_dim/P"/>
</dbReference>
<sequence>MTRRKATRLDKIRWLMAYSYDFIMLAAFLGIAQLVVMAGEGYPLALSVAGSVLCVILFVLGTRPFRIMMAGGRRPTLLLTIAGVIALALSATAVFVAAPMWLAMLTPFVRKRTAILASAGVVAASGVAMALLAPDFALQAMLVMLMLVVFFVGAVIANQALWKVALEAHDGEEAKARLAVSEERLRLAKDLNALLGQSLAEISATSLVAAENPDREAARQEMFAVRDRARSSLKQVREAVQNYRALDLDETLSSVRAVLEAADVVCIVRASTADLSPQSRTLLATAVREGATTILQQGTVKRCVITIEGGVLEMSNDGSTWQGLEALAARVNAAGGTVSAEPGLFRATVPA</sequence>
<feature type="transmembrane region" description="Helical" evidence="1">
    <location>
        <begin position="12"/>
        <end position="36"/>
    </location>
</feature>
<keyword evidence="1" id="KW-0812">Transmembrane</keyword>
<dbReference type="GO" id="GO:0000155">
    <property type="term" value="F:phosphorelay sensor kinase activity"/>
    <property type="evidence" value="ECO:0007669"/>
    <property type="project" value="InterPro"/>
</dbReference>